<protein>
    <submittedName>
        <fullName evidence="2">Uncharacterized protein</fullName>
    </submittedName>
</protein>
<accession>A0A843UYP7</accession>
<feature type="compositionally biased region" description="Basic residues" evidence="1">
    <location>
        <begin position="81"/>
        <end position="94"/>
    </location>
</feature>
<dbReference type="Proteomes" id="UP000652761">
    <property type="component" value="Unassembled WGS sequence"/>
</dbReference>
<sequence>MAWPVATRSRRSCVPRSCRDGLADHDEITTLLGVVTRLRRLGPPRWDRDRVGRHDQVTTARCVATSAVRQVRLLSSGTARVGRRRQGGKRGPRS</sequence>
<evidence type="ECO:0000313" key="2">
    <source>
        <dbReference type="EMBL" id="MQL87557.1"/>
    </source>
</evidence>
<feature type="region of interest" description="Disordered" evidence="1">
    <location>
        <begin position="75"/>
        <end position="94"/>
    </location>
</feature>
<gene>
    <name evidence="2" type="ORF">Taro_020102</name>
</gene>
<dbReference type="AlphaFoldDB" id="A0A843UYP7"/>
<comment type="caution">
    <text evidence="2">The sequence shown here is derived from an EMBL/GenBank/DDBJ whole genome shotgun (WGS) entry which is preliminary data.</text>
</comment>
<name>A0A843UYP7_COLES</name>
<keyword evidence="3" id="KW-1185">Reference proteome</keyword>
<evidence type="ECO:0000313" key="3">
    <source>
        <dbReference type="Proteomes" id="UP000652761"/>
    </source>
</evidence>
<evidence type="ECO:0000256" key="1">
    <source>
        <dbReference type="SAM" id="MobiDB-lite"/>
    </source>
</evidence>
<organism evidence="2 3">
    <name type="scientific">Colocasia esculenta</name>
    <name type="common">Wild taro</name>
    <name type="synonym">Arum esculentum</name>
    <dbReference type="NCBI Taxonomy" id="4460"/>
    <lineage>
        <taxon>Eukaryota</taxon>
        <taxon>Viridiplantae</taxon>
        <taxon>Streptophyta</taxon>
        <taxon>Embryophyta</taxon>
        <taxon>Tracheophyta</taxon>
        <taxon>Spermatophyta</taxon>
        <taxon>Magnoliopsida</taxon>
        <taxon>Liliopsida</taxon>
        <taxon>Araceae</taxon>
        <taxon>Aroideae</taxon>
        <taxon>Colocasieae</taxon>
        <taxon>Colocasia</taxon>
    </lineage>
</organism>
<dbReference type="EMBL" id="NMUH01000986">
    <property type="protein sequence ID" value="MQL87557.1"/>
    <property type="molecule type" value="Genomic_DNA"/>
</dbReference>
<reference evidence="2" key="1">
    <citation type="submission" date="2017-07" db="EMBL/GenBank/DDBJ databases">
        <title>Taro Niue Genome Assembly and Annotation.</title>
        <authorList>
            <person name="Atibalentja N."/>
            <person name="Keating K."/>
            <person name="Fields C.J."/>
        </authorList>
    </citation>
    <scope>NUCLEOTIDE SEQUENCE</scope>
    <source>
        <strain evidence="2">Niue_2</strain>
        <tissue evidence="2">Leaf</tissue>
    </source>
</reference>
<proteinExistence type="predicted"/>